<dbReference type="FunFam" id="3.40.50.300:FF:000462">
    <property type="entry name" value="Vitamin B12 import ATP-binding protein BtuD"/>
    <property type="match status" value="1"/>
</dbReference>
<dbReference type="SMART" id="SM00382">
    <property type="entry name" value="AAA"/>
    <property type="match status" value="1"/>
</dbReference>
<dbReference type="AlphaFoldDB" id="A0A066RVD8"/>
<comment type="subunit">
    <text evidence="8">The complex is composed of two ATP-binding proteins (BtuD), two transmembrane proteins (BtuC) and a solute-binding protein (BtuF).</text>
</comment>
<dbReference type="CDD" id="cd03214">
    <property type="entry name" value="ABC_Iron-Siderophores_B12_Hemin"/>
    <property type="match status" value="1"/>
</dbReference>
<comment type="catalytic activity">
    <reaction evidence="8">
        <text>an R-cob(III)alamin(out) + ATP + H2O = an R-cob(III)alamin(in) + ADP + phosphate + H(+)</text>
        <dbReference type="Rhea" id="RHEA:17873"/>
        <dbReference type="ChEBI" id="CHEBI:15377"/>
        <dbReference type="ChEBI" id="CHEBI:15378"/>
        <dbReference type="ChEBI" id="CHEBI:30616"/>
        <dbReference type="ChEBI" id="CHEBI:43474"/>
        <dbReference type="ChEBI" id="CHEBI:140785"/>
        <dbReference type="ChEBI" id="CHEBI:456216"/>
        <dbReference type="EC" id="7.6.2.8"/>
    </reaction>
</comment>
<evidence type="ECO:0000256" key="3">
    <source>
        <dbReference type="ARBA" id="ARBA00022519"/>
    </source>
</evidence>
<evidence type="ECO:0000313" key="10">
    <source>
        <dbReference type="EMBL" id="KDM91348.1"/>
    </source>
</evidence>
<organism evidence="10 11">
    <name type="scientific">Photobacterium galatheae</name>
    <dbReference type="NCBI Taxonomy" id="1654360"/>
    <lineage>
        <taxon>Bacteria</taxon>
        <taxon>Pseudomonadati</taxon>
        <taxon>Pseudomonadota</taxon>
        <taxon>Gammaproteobacteria</taxon>
        <taxon>Vibrionales</taxon>
        <taxon>Vibrionaceae</taxon>
        <taxon>Photobacterium</taxon>
    </lineage>
</organism>
<dbReference type="SUPFAM" id="SSF52540">
    <property type="entry name" value="P-loop containing nucleoside triphosphate hydrolases"/>
    <property type="match status" value="1"/>
</dbReference>
<feature type="binding site" evidence="8">
    <location>
        <begin position="30"/>
        <end position="37"/>
    </location>
    <ligand>
        <name>ATP</name>
        <dbReference type="ChEBI" id="CHEBI:30616"/>
    </ligand>
</feature>
<keyword evidence="6 8" id="KW-1278">Translocase</keyword>
<evidence type="ECO:0000256" key="7">
    <source>
        <dbReference type="ARBA" id="ARBA00023136"/>
    </source>
</evidence>
<evidence type="ECO:0000256" key="4">
    <source>
        <dbReference type="ARBA" id="ARBA00022741"/>
    </source>
</evidence>
<evidence type="ECO:0000256" key="8">
    <source>
        <dbReference type="HAMAP-Rule" id="MF_01005"/>
    </source>
</evidence>
<dbReference type="EC" id="7.6.2.8" evidence="8"/>
<reference evidence="10 11" key="1">
    <citation type="submission" date="2014-04" db="EMBL/GenBank/DDBJ databases">
        <title>Draft genome sequence of Photobacterium halotolerans S2753: a solonamide, ngercheumicin and holomycin producer.</title>
        <authorList>
            <person name="Machado H.R."/>
            <person name="Gram L."/>
        </authorList>
    </citation>
    <scope>NUCLEOTIDE SEQUENCE [LARGE SCALE GENOMIC DNA]</scope>
    <source>
        <strain evidence="10 11">S2753</strain>
    </source>
</reference>
<evidence type="ECO:0000259" key="9">
    <source>
        <dbReference type="PROSITE" id="PS50893"/>
    </source>
</evidence>
<dbReference type="Proteomes" id="UP000027192">
    <property type="component" value="Unassembled WGS sequence"/>
</dbReference>
<dbReference type="PROSITE" id="PS50893">
    <property type="entry name" value="ABC_TRANSPORTER_2"/>
    <property type="match status" value="1"/>
</dbReference>
<dbReference type="GO" id="GO:0015420">
    <property type="term" value="F:ABC-type vitamin B12 transporter activity"/>
    <property type="evidence" value="ECO:0007669"/>
    <property type="project" value="UniProtKB-UniRule"/>
</dbReference>
<keyword evidence="11" id="KW-1185">Reference proteome</keyword>
<evidence type="ECO:0000313" key="11">
    <source>
        <dbReference type="Proteomes" id="UP000027192"/>
    </source>
</evidence>
<dbReference type="NCBIfam" id="NF002981">
    <property type="entry name" value="PRK03695.1"/>
    <property type="match status" value="1"/>
</dbReference>
<keyword evidence="2 8" id="KW-1003">Cell membrane</keyword>
<comment type="caution">
    <text evidence="10">The sequence shown here is derived from an EMBL/GenBank/DDBJ whole genome shotgun (WGS) entry which is preliminary data.</text>
</comment>
<dbReference type="InterPro" id="IPR027417">
    <property type="entry name" value="P-loop_NTPase"/>
</dbReference>
<dbReference type="GO" id="GO:0005886">
    <property type="term" value="C:plasma membrane"/>
    <property type="evidence" value="ECO:0007669"/>
    <property type="project" value="UniProtKB-SubCell"/>
</dbReference>
<comment type="function">
    <text evidence="8">Part of the ABC transporter complex BtuCDF involved in vitamin B12 import. Responsible for energy coupling to the transport system.</text>
</comment>
<dbReference type="InterPro" id="IPR023693">
    <property type="entry name" value="ABC_transptr_BtuD"/>
</dbReference>
<dbReference type="GO" id="GO:0005524">
    <property type="term" value="F:ATP binding"/>
    <property type="evidence" value="ECO:0007669"/>
    <property type="project" value="UniProtKB-KW"/>
</dbReference>
<name>A0A066RVD8_9GAMM</name>
<proteinExistence type="inferred from homology"/>
<dbReference type="STRING" id="1654360.EA58_12345"/>
<dbReference type="Pfam" id="PF00005">
    <property type="entry name" value="ABC_tran"/>
    <property type="match status" value="1"/>
</dbReference>
<accession>A0A066RVD8</accession>
<evidence type="ECO:0000256" key="6">
    <source>
        <dbReference type="ARBA" id="ARBA00022967"/>
    </source>
</evidence>
<comment type="subcellular location">
    <subcellularLocation>
        <location evidence="8">Cell membrane</location>
        <topology evidence="8">Peripheral membrane protein</topology>
    </subcellularLocation>
</comment>
<gene>
    <name evidence="8" type="primary">btuD</name>
    <name evidence="10" type="ORF">EA58_12345</name>
</gene>
<keyword evidence="5 8" id="KW-0067">ATP-binding</keyword>
<dbReference type="Gene3D" id="3.40.50.300">
    <property type="entry name" value="P-loop containing nucleotide triphosphate hydrolases"/>
    <property type="match status" value="1"/>
</dbReference>
<keyword evidence="3" id="KW-0997">Cell inner membrane</keyword>
<sequence length="251" mass="27607">MLRADNIALNTRLLPLSFSVRRGEIVHFIGPNGSGKSTAIQCLSGLFHSAGQVELAGEALTSMDLHDMARYRSYLSQQDKPSFAVGVYQYLQLSVSAIPEADPENVHRAILEICQRLSIENKLARHIQQLSGGEWQRVRLAAACLQIWPGLHSEGRLLLLDEPATALDIGQEAALYRLLAELSEQGIAVVMANHDLNRALRHADSVIILKNGSCVGKGRPEEVMTVECLEQTFETTVEQVHLQGQIGLFFG</sequence>
<evidence type="ECO:0000256" key="2">
    <source>
        <dbReference type="ARBA" id="ARBA00022475"/>
    </source>
</evidence>
<protein>
    <recommendedName>
        <fullName evidence="8">Vitamin B12 import ATP-binding protein BtuD</fullName>
        <ecNumber evidence="8">7.6.2.8</ecNumber>
    </recommendedName>
    <alternativeName>
        <fullName evidence="8">Vitamin B12-transporting ATPase</fullName>
    </alternativeName>
</protein>
<dbReference type="PANTHER" id="PTHR42734">
    <property type="entry name" value="METAL TRANSPORT SYSTEM ATP-BINDING PROTEIN TM_0124-RELATED"/>
    <property type="match status" value="1"/>
</dbReference>
<evidence type="ECO:0000256" key="1">
    <source>
        <dbReference type="ARBA" id="ARBA00022448"/>
    </source>
</evidence>
<evidence type="ECO:0000256" key="5">
    <source>
        <dbReference type="ARBA" id="ARBA00022840"/>
    </source>
</evidence>
<feature type="domain" description="ABC transporter" evidence="9">
    <location>
        <begin position="2"/>
        <end position="236"/>
    </location>
</feature>
<comment type="similarity">
    <text evidence="8">Belongs to the ABC transporter superfamily. Vitamin B12 importer (TC 3.A.1.13.1) family.</text>
</comment>
<keyword evidence="7 8" id="KW-0472">Membrane</keyword>
<dbReference type="InterPro" id="IPR003439">
    <property type="entry name" value="ABC_transporter-like_ATP-bd"/>
</dbReference>
<dbReference type="InterPro" id="IPR050153">
    <property type="entry name" value="Metal_Ion_Import_ABC"/>
</dbReference>
<keyword evidence="1 8" id="KW-0813">Transport</keyword>
<dbReference type="PANTHER" id="PTHR42734:SF18">
    <property type="entry name" value="VITAMIN B12 IMPORT ATP-BINDING PROTEIN BTUD"/>
    <property type="match status" value="1"/>
</dbReference>
<dbReference type="GO" id="GO:0016887">
    <property type="term" value="F:ATP hydrolysis activity"/>
    <property type="evidence" value="ECO:0007669"/>
    <property type="project" value="InterPro"/>
</dbReference>
<dbReference type="HAMAP" id="MF_01005">
    <property type="entry name" value="BtuD"/>
    <property type="match status" value="1"/>
</dbReference>
<keyword evidence="4 8" id="KW-0547">Nucleotide-binding</keyword>
<dbReference type="InterPro" id="IPR003593">
    <property type="entry name" value="AAA+_ATPase"/>
</dbReference>
<dbReference type="EMBL" id="JMIB01000023">
    <property type="protein sequence ID" value="KDM91348.1"/>
    <property type="molecule type" value="Genomic_DNA"/>
</dbReference>